<sequence>MTQAQYDWLVIDSKVKHSCLLFTDASIPLHQIGLFIPSRAFTLKQLKVYLMGFGLIEADIVLIPIHKHPRNAPFGGYVVMIPLPKL</sequence>
<reference evidence="1 2" key="1">
    <citation type="submission" date="2020-03" db="EMBL/GenBank/DDBJ databases">
        <authorList>
            <person name="Kim M.K."/>
        </authorList>
    </citation>
    <scope>NUCLEOTIDE SEQUENCE [LARGE SCALE GENOMIC DNA]</scope>
    <source>
        <strain evidence="1 2">BT328</strain>
    </source>
</reference>
<organism evidence="1 2">
    <name type="scientific">Spirosoma aureum</name>
    <dbReference type="NCBI Taxonomy" id="2692134"/>
    <lineage>
        <taxon>Bacteria</taxon>
        <taxon>Pseudomonadati</taxon>
        <taxon>Bacteroidota</taxon>
        <taxon>Cytophagia</taxon>
        <taxon>Cytophagales</taxon>
        <taxon>Cytophagaceae</taxon>
        <taxon>Spirosoma</taxon>
    </lineage>
</organism>
<dbReference type="KEGG" id="spib:G8759_16625"/>
<dbReference type="EMBL" id="CP050063">
    <property type="protein sequence ID" value="QIP14123.1"/>
    <property type="molecule type" value="Genomic_DNA"/>
</dbReference>
<gene>
    <name evidence="1" type="ORF">G8759_16625</name>
</gene>
<keyword evidence="2" id="KW-1185">Reference proteome</keyword>
<evidence type="ECO:0000313" key="2">
    <source>
        <dbReference type="Proteomes" id="UP000501802"/>
    </source>
</evidence>
<protein>
    <submittedName>
        <fullName evidence="1">Uncharacterized protein</fullName>
    </submittedName>
</protein>
<accession>A0A6G9API7</accession>
<name>A0A6G9API7_9BACT</name>
<dbReference type="RefSeq" id="WP_167209852.1">
    <property type="nucleotide sequence ID" value="NZ_CP050063.1"/>
</dbReference>
<evidence type="ECO:0000313" key="1">
    <source>
        <dbReference type="EMBL" id="QIP14123.1"/>
    </source>
</evidence>
<dbReference type="AlphaFoldDB" id="A0A6G9API7"/>
<dbReference type="Proteomes" id="UP000501802">
    <property type="component" value="Chromosome"/>
</dbReference>
<proteinExistence type="predicted"/>